<evidence type="ECO:0000313" key="3">
    <source>
        <dbReference type="EMBL" id="MBE4753760.1"/>
    </source>
</evidence>
<feature type="non-terminal residue" evidence="3">
    <location>
        <position position="771"/>
    </location>
</feature>
<dbReference type="EMBL" id="JAAIYO010000037">
    <property type="protein sequence ID" value="MBE4753760.1"/>
    <property type="molecule type" value="Genomic_DNA"/>
</dbReference>
<feature type="compositionally biased region" description="Low complexity" evidence="1">
    <location>
        <begin position="480"/>
        <end position="489"/>
    </location>
</feature>
<comment type="caution">
    <text evidence="3">The sequence shown here is derived from an EMBL/GenBank/DDBJ whole genome shotgun (WGS) entry which is preliminary data.</text>
</comment>
<reference evidence="3 4" key="1">
    <citation type="submission" date="2020-02" db="EMBL/GenBank/DDBJ databases">
        <authorList>
            <person name="Babadi Z.K."/>
            <person name="Risdian C."/>
            <person name="Ebrahimipour G.H."/>
            <person name="Wink J."/>
        </authorList>
    </citation>
    <scope>NUCLEOTIDE SEQUENCE [LARGE SCALE GENOMIC DNA]</scope>
    <source>
        <strain evidence="3 4">ZKHCc1 1396</strain>
    </source>
</reference>
<accession>A0ABR9Q0Q3</accession>
<protein>
    <submittedName>
        <fullName evidence="3">FAD-dependent oxidoreductase</fullName>
    </submittedName>
</protein>
<feature type="compositionally biased region" description="Acidic residues" evidence="1">
    <location>
        <begin position="743"/>
        <end position="771"/>
    </location>
</feature>
<dbReference type="Gene3D" id="3.40.50.720">
    <property type="entry name" value="NAD(P)-binding Rossmann-like Domain"/>
    <property type="match status" value="1"/>
</dbReference>
<gene>
    <name evidence="3" type="ORF">G4177_37035</name>
</gene>
<dbReference type="Proteomes" id="UP001516472">
    <property type="component" value="Unassembled WGS sequence"/>
</dbReference>
<evidence type="ECO:0000259" key="2">
    <source>
        <dbReference type="Pfam" id="PF01266"/>
    </source>
</evidence>
<evidence type="ECO:0000256" key="1">
    <source>
        <dbReference type="SAM" id="MobiDB-lite"/>
    </source>
</evidence>
<feature type="region of interest" description="Disordered" evidence="1">
    <location>
        <begin position="434"/>
        <end position="500"/>
    </location>
</feature>
<evidence type="ECO:0000313" key="4">
    <source>
        <dbReference type="Proteomes" id="UP001516472"/>
    </source>
</evidence>
<name>A0ABR9Q0Q3_9BACT</name>
<organism evidence="3 4">
    <name type="scientific">Corallococcus soli</name>
    <dbReference type="NCBI Taxonomy" id="2710757"/>
    <lineage>
        <taxon>Bacteria</taxon>
        <taxon>Pseudomonadati</taxon>
        <taxon>Myxococcota</taxon>
        <taxon>Myxococcia</taxon>
        <taxon>Myxococcales</taxon>
        <taxon>Cystobacterineae</taxon>
        <taxon>Myxococcaceae</taxon>
        <taxon>Corallococcus</taxon>
    </lineage>
</organism>
<feature type="compositionally biased region" description="Polar residues" evidence="1">
    <location>
        <begin position="469"/>
        <end position="479"/>
    </location>
</feature>
<proteinExistence type="predicted"/>
<dbReference type="Pfam" id="PF01266">
    <property type="entry name" value="DAO"/>
    <property type="match status" value="1"/>
</dbReference>
<keyword evidence="4" id="KW-1185">Reference proteome</keyword>
<sequence length="771" mass="85974">MTTTTNGASSTATATLSASTILQHMSVPGEPNIYVLGCFEGRVTIHSQQIRALNLIYALCETGALHTGSKIAVVGGGVAGLTAALGAANRLADVTIFEKRQEFLHLQRGCLTRWIHPNIYDWPSTEASQPKTSLPFLNWTAGSAGQVAQQIIRNWDESKTPYLIKEEKGTSVTLGPSQSGRRSLFVTAPQFRSEDYDIIILAVGFGLERTIPPQPLHSYWRDNSLHQPEAGWTTQPTRYLVSGNGDGGLIDLLRLRLRDFRHESIADELARAADLSKLSKDLIEIETTVWNMHARGDEISGYLYQRYSKLTIPSGVDELIKNRLRRDTHVTFNFTDWPLTIFSSVLNRFIAFRLITIDERVESLVGRVISFEGQEPNIVAKIEGHTGVRRLEFNRIVLRHGPSSSLASDFPLLNERIAPVLRARNALDQTRHKAWPDNYFESTTQPIDTPPEPKGSQDSTSPAHPANPSPSQTENPQADQPTKPQQSPTTTPPPAHETIDKEARLMTIGKEARLMRNQVIEGRTEALNNKLALLNPIEHNFLLKEVSERALQDDGVMRSFGTLISSKSIDHTLILLNLNRTVRMAAFSASVEIKSRVLEFPTDLLKELEPEILVAFFEDIFDIIDRDRFGDVNTIVPRLENAHAAVPAQLYERYFRVLLEQSRSASYHGAPAAKRALLRLSPEMAKAALNSLTPDLLIRPGYSDALKRLITTHRTLANPETELLLKDFLGLSHSDFVSKYIADDSEPDDWDPPDDSEPDDSEPDDSEPDDS</sequence>
<feature type="region of interest" description="Disordered" evidence="1">
    <location>
        <begin position="742"/>
        <end position="771"/>
    </location>
</feature>
<dbReference type="RefSeq" id="WP_193430908.1">
    <property type="nucleotide sequence ID" value="NZ_JAAIYO010000037.1"/>
</dbReference>
<feature type="domain" description="FAD dependent oxidoreductase" evidence="2">
    <location>
        <begin position="70"/>
        <end position="155"/>
    </location>
</feature>
<dbReference type="SUPFAM" id="SSF51971">
    <property type="entry name" value="Nucleotide-binding domain"/>
    <property type="match status" value="1"/>
</dbReference>
<dbReference type="InterPro" id="IPR006076">
    <property type="entry name" value="FAD-dep_OxRdtase"/>
</dbReference>